<protein>
    <submittedName>
        <fullName evidence="1">Uncharacterized protein</fullName>
    </submittedName>
</protein>
<keyword evidence="2" id="KW-1185">Reference proteome</keyword>
<accession>A0A3N2APW0</accession>
<evidence type="ECO:0000313" key="1">
    <source>
        <dbReference type="EMBL" id="ROR65084.1"/>
    </source>
</evidence>
<evidence type="ECO:0000313" key="2">
    <source>
        <dbReference type="Proteomes" id="UP000275456"/>
    </source>
</evidence>
<dbReference type="EMBL" id="RKHJ01000001">
    <property type="protein sequence ID" value="ROR65084.1"/>
    <property type="molecule type" value="Genomic_DNA"/>
</dbReference>
<organism evidence="1 2">
    <name type="scientific">Agrococcus jenensis</name>
    <dbReference type="NCBI Taxonomy" id="46353"/>
    <lineage>
        <taxon>Bacteria</taxon>
        <taxon>Bacillati</taxon>
        <taxon>Actinomycetota</taxon>
        <taxon>Actinomycetes</taxon>
        <taxon>Micrococcales</taxon>
        <taxon>Microbacteriaceae</taxon>
        <taxon>Agrococcus</taxon>
    </lineage>
</organism>
<dbReference type="OrthoDB" id="342114at2"/>
<comment type="caution">
    <text evidence="1">The sequence shown here is derived from an EMBL/GenBank/DDBJ whole genome shotgun (WGS) entry which is preliminary data.</text>
</comment>
<dbReference type="AlphaFoldDB" id="A0A3N2APW0"/>
<name>A0A3N2APW0_9MICO</name>
<proteinExistence type="predicted"/>
<dbReference type="RefSeq" id="WP_123696218.1">
    <property type="nucleotide sequence ID" value="NZ_RKHJ01000001.1"/>
</dbReference>
<dbReference type="Proteomes" id="UP000275456">
    <property type="component" value="Unassembled WGS sequence"/>
</dbReference>
<reference evidence="1 2" key="1">
    <citation type="submission" date="2018-11" db="EMBL/GenBank/DDBJ databases">
        <title>Sequencing the genomes of 1000 actinobacteria strains.</title>
        <authorList>
            <person name="Klenk H.-P."/>
        </authorList>
    </citation>
    <scope>NUCLEOTIDE SEQUENCE [LARGE SCALE GENOMIC DNA]</scope>
    <source>
        <strain evidence="1 2">DSM 9580</strain>
    </source>
</reference>
<sequence length="181" mass="20414">MTEAEPLLSVLGTRWVEDPTVDVRWRGFLRLRMDVVDAQARRSLGWTVDGEPVRDWFTTDDVELNETTHIVEGATDGGLVDASLGAPLPDRAAAFDPDVHFDDGRVAILFCAACGDLECGALSVDLRWTETTVEWRNVTYQDTISGELWTPEMPVRSVRFEREAYEATIRDLLGQWGTRRK</sequence>
<gene>
    <name evidence="1" type="ORF">EDD26_0443</name>
</gene>